<evidence type="ECO:0000313" key="13">
    <source>
        <dbReference type="Proteomes" id="UP000594464"/>
    </source>
</evidence>
<feature type="transmembrane region" description="Helical" evidence="9">
    <location>
        <begin position="41"/>
        <end position="58"/>
    </location>
</feature>
<dbReference type="InterPro" id="IPR036837">
    <property type="entry name" value="Cation_efflux_CTD_sf"/>
</dbReference>
<keyword evidence="7" id="KW-0406">Ion transport</keyword>
<keyword evidence="5" id="KW-0862">Zinc</keyword>
<keyword evidence="5" id="KW-0864">Zinc transport</keyword>
<proteinExistence type="inferred from homology"/>
<feature type="transmembrane region" description="Helical" evidence="9">
    <location>
        <begin position="112"/>
        <end position="132"/>
    </location>
</feature>
<feature type="domain" description="Cation efflux protein cytoplasmic" evidence="11">
    <location>
        <begin position="208"/>
        <end position="284"/>
    </location>
</feature>
<organism evidence="12 13">
    <name type="scientific">Candidatus Nitrohelix vancouverensis</name>
    <dbReference type="NCBI Taxonomy" id="2705534"/>
    <lineage>
        <taxon>Bacteria</taxon>
        <taxon>Pseudomonadati</taxon>
        <taxon>Nitrospinota/Tectimicrobiota group</taxon>
        <taxon>Nitrospinota</taxon>
        <taxon>Nitrospinia</taxon>
        <taxon>Nitrospinales</taxon>
        <taxon>Nitrospinaceae</taxon>
        <taxon>Candidatus Nitrohelix</taxon>
    </lineage>
</organism>
<feature type="transmembrane region" description="Helical" evidence="9">
    <location>
        <begin position="175"/>
        <end position="192"/>
    </location>
</feature>
<gene>
    <name evidence="12" type="ORF">G3M78_13705</name>
</gene>
<evidence type="ECO:0000256" key="6">
    <source>
        <dbReference type="ARBA" id="ARBA00022989"/>
    </source>
</evidence>
<accession>A0A7T0G4H2</accession>
<dbReference type="Pfam" id="PF01545">
    <property type="entry name" value="Cation_efflux"/>
    <property type="match status" value="1"/>
</dbReference>
<dbReference type="InterPro" id="IPR027470">
    <property type="entry name" value="Cation_efflux_CTD"/>
</dbReference>
<dbReference type="Gene3D" id="1.20.1510.10">
    <property type="entry name" value="Cation efflux protein transmembrane domain"/>
    <property type="match status" value="1"/>
</dbReference>
<dbReference type="InterPro" id="IPR058533">
    <property type="entry name" value="Cation_efflux_TM"/>
</dbReference>
<evidence type="ECO:0000256" key="3">
    <source>
        <dbReference type="ARBA" id="ARBA00022448"/>
    </source>
</evidence>
<feature type="transmembrane region" description="Helical" evidence="9">
    <location>
        <begin position="147"/>
        <end position="169"/>
    </location>
</feature>
<dbReference type="NCBIfam" id="TIGR01297">
    <property type="entry name" value="CDF"/>
    <property type="match status" value="1"/>
</dbReference>
<dbReference type="InterPro" id="IPR027469">
    <property type="entry name" value="Cation_efflux_TMD_sf"/>
</dbReference>
<dbReference type="AlphaFoldDB" id="A0A7T0G4H2"/>
<dbReference type="GO" id="GO:0005385">
    <property type="term" value="F:zinc ion transmembrane transporter activity"/>
    <property type="evidence" value="ECO:0007669"/>
    <property type="project" value="TreeGrafter"/>
</dbReference>
<keyword evidence="4 9" id="KW-0812">Transmembrane</keyword>
<feature type="transmembrane region" description="Helical" evidence="9">
    <location>
        <begin position="12"/>
        <end position="35"/>
    </location>
</feature>
<evidence type="ECO:0000256" key="7">
    <source>
        <dbReference type="ARBA" id="ARBA00023065"/>
    </source>
</evidence>
<dbReference type="GO" id="GO:0005886">
    <property type="term" value="C:plasma membrane"/>
    <property type="evidence" value="ECO:0007669"/>
    <property type="project" value="TreeGrafter"/>
</dbReference>
<dbReference type="SUPFAM" id="SSF161111">
    <property type="entry name" value="Cation efflux protein transmembrane domain-like"/>
    <property type="match status" value="1"/>
</dbReference>
<evidence type="ECO:0000259" key="11">
    <source>
        <dbReference type="Pfam" id="PF16916"/>
    </source>
</evidence>
<evidence type="ECO:0000256" key="2">
    <source>
        <dbReference type="ARBA" id="ARBA00008873"/>
    </source>
</evidence>
<dbReference type="Pfam" id="PF16916">
    <property type="entry name" value="ZT_dimer"/>
    <property type="match status" value="1"/>
</dbReference>
<comment type="similarity">
    <text evidence="2">Belongs to the cation diffusion facilitator (CDF) transporter (TC 2.A.4) family. SLC30A subfamily.</text>
</comment>
<evidence type="ECO:0000313" key="12">
    <source>
        <dbReference type="EMBL" id="QPJ66393.1"/>
    </source>
</evidence>
<evidence type="ECO:0000256" key="5">
    <source>
        <dbReference type="ARBA" id="ARBA00022906"/>
    </source>
</evidence>
<dbReference type="SUPFAM" id="SSF160240">
    <property type="entry name" value="Cation efflux protein cytoplasmic domain-like"/>
    <property type="match status" value="1"/>
</dbReference>
<protein>
    <submittedName>
        <fullName evidence="12">Cation transporter</fullName>
    </submittedName>
</protein>
<evidence type="ECO:0000256" key="9">
    <source>
        <dbReference type="SAM" id="Phobius"/>
    </source>
</evidence>
<dbReference type="InterPro" id="IPR002524">
    <property type="entry name" value="Cation_efflux"/>
</dbReference>
<name>A0A7T0G4H2_9BACT</name>
<keyword evidence="8 9" id="KW-0472">Membrane</keyword>
<keyword evidence="3" id="KW-0813">Transport</keyword>
<dbReference type="PANTHER" id="PTHR11562">
    <property type="entry name" value="CATION EFFLUX PROTEIN/ ZINC TRANSPORTER"/>
    <property type="match status" value="1"/>
</dbReference>
<evidence type="ECO:0000256" key="1">
    <source>
        <dbReference type="ARBA" id="ARBA00004141"/>
    </source>
</evidence>
<reference evidence="13" key="1">
    <citation type="submission" date="2020-02" db="EMBL/GenBank/DDBJ databases">
        <title>Genomic and physiological characterization of two novel Nitrospinaceae genera.</title>
        <authorList>
            <person name="Mueller A.J."/>
            <person name="Jung M.-Y."/>
            <person name="Strachan C.R."/>
            <person name="Herbold C.W."/>
            <person name="Kirkegaard R.H."/>
            <person name="Daims H."/>
        </authorList>
    </citation>
    <scope>NUCLEOTIDE SEQUENCE [LARGE SCALE GENOMIC DNA]</scope>
</reference>
<evidence type="ECO:0000259" key="10">
    <source>
        <dbReference type="Pfam" id="PF01545"/>
    </source>
</evidence>
<dbReference type="InterPro" id="IPR050681">
    <property type="entry name" value="CDF/SLC30A"/>
</dbReference>
<evidence type="ECO:0000256" key="4">
    <source>
        <dbReference type="ARBA" id="ARBA00022692"/>
    </source>
</evidence>
<dbReference type="EMBL" id="CP048620">
    <property type="protein sequence ID" value="QPJ66393.1"/>
    <property type="molecule type" value="Genomic_DNA"/>
</dbReference>
<feature type="transmembrane region" description="Helical" evidence="9">
    <location>
        <begin position="78"/>
        <end position="100"/>
    </location>
</feature>
<feature type="domain" description="Cation efflux protein transmembrane" evidence="10">
    <location>
        <begin position="12"/>
        <end position="204"/>
    </location>
</feature>
<evidence type="ECO:0000256" key="8">
    <source>
        <dbReference type="ARBA" id="ARBA00023136"/>
    </source>
</evidence>
<dbReference type="Proteomes" id="UP000594464">
    <property type="component" value="Chromosome"/>
</dbReference>
<dbReference type="KEGG" id="nva:G3M78_13705"/>
<keyword evidence="6 9" id="KW-1133">Transmembrane helix</keyword>
<comment type="subcellular location">
    <subcellularLocation>
        <location evidence="1">Membrane</location>
        <topology evidence="1">Multi-pass membrane protein</topology>
    </subcellularLocation>
</comment>
<sequence>MNTSALVQNRLLWALLVTSFILVLEVVGGLIANSLALLGDAAHMASDMFALGLSWLALKWAHRPSPTDKTFGYHRAEIFAALINGLLLIFLAANILIEAWERMQNPADVDSATVVLVAAVGLAANLCVIFILKNPMHHSHDLNLRSAYLHVLGDTAASLGVIIGAAVIYFTGWTVIDPVIGGLIALLLIWNARKVVSDAFHILMEGAPKNLSVKEVAEELKSLPGVLDVHEMYIWSICSNVNALSAHALVHDQQLTQAERVLADIQTALKNKFNITHSTIQFESAPCKFSGSLQQIQH</sequence>
<dbReference type="PANTHER" id="PTHR11562:SF17">
    <property type="entry name" value="RE54080P-RELATED"/>
    <property type="match status" value="1"/>
</dbReference>